<sequence length="65" mass="7262">MVPKCERTSCLGKCKELPLEAIMDTGSVSYVRKHGRPSTSRTEGNVQVVQEMFTRSLHKNLAKVV</sequence>
<organism evidence="1 2">
    <name type="scientific">Stegodyphus mimosarum</name>
    <name type="common">African social velvet spider</name>
    <dbReference type="NCBI Taxonomy" id="407821"/>
    <lineage>
        <taxon>Eukaryota</taxon>
        <taxon>Metazoa</taxon>
        <taxon>Ecdysozoa</taxon>
        <taxon>Arthropoda</taxon>
        <taxon>Chelicerata</taxon>
        <taxon>Arachnida</taxon>
        <taxon>Araneae</taxon>
        <taxon>Araneomorphae</taxon>
        <taxon>Entelegynae</taxon>
        <taxon>Eresoidea</taxon>
        <taxon>Eresidae</taxon>
        <taxon>Stegodyphus</taxon>
    </lineage>
</organism>
<evidence type="ECO:0000313" key="2">
    <source>
        <dbReference type="Proteomes" id="UP000054359"/>
    </source>
</evidence>
<name>A0A087TNW3_STEMI</name>
<dbReference type="AlphaFoldDB" id="A0A087TNW3"/>
<gene>
    <name evidence="1" type="ORF">X975_09011</name>
</gene>
<feature type="non-terminal residue" evidence="1">
    <location>
        <position position="65"/>
    </location>
</feature>
<dbReference type="EMBL" id="KK116098">
    <property type="protein sequence ID" value="KFM66802.1"/>
    <property type="molecule type" value="Genomic_DNA"/>
</dbReference>
<protein>
    <submittedName>
        <fullName evidence="1">Uncharacterized protein</fullName>
    </submittedName>
</protein>
<evidence type="ECO:0000313" key="1">
    <source>
        <dbReference type="EMBL" id="KFM66802.1"/>
    </source>
</evidence>
<accession>A0A087TNW3</accession>
<keyword evidence="2" id="KW-1185">Reference proteome</keyword>
<proteinExistence type="predicted"/>
<reference evidence="1 2" key="1">
    <citation type="submission" date="2013-11" db="EMBL/GenBank/DDBJ databases">
        <title>Genome sequencing of Stegodyphus mimosarum.</title>
        <authorList>
            <person name="Bechsgaard J."/>
        </authorList>
    </citation>
    <scope>NUCLEOTIDE SEQUENCE [LARGE SCALE GENOMIC DNA]</scope>
</reference>
<dbReference type="Proteomes" id="UP000054359">
    <property type="component" value="Unassembled WGS sequence"/>
</dbReference>